<evidence type="ECO:0000313" key="1">
    <source>
        <dbReference type="EMBL" id="QES38535.1"/>
    </source>
</evidence>
<protein>
    <submittedName>
        <fullName evidence="1">Uncharacterized protein</fullName>
    </submittedName>
</protein>
<name>A0A5P2C6Y2_STRVZ</name>
<reference evidence="1 2" key="1">
    <citation type="submission" date="2018-05" db="EMBL/GenBank/DDBJ databases">
        <title>Streptomyces venezuelae.</title>
        <authorList>
            <person name="Kim W."/>
            <person name="Lee N."/>
            <person name="Cho B.-K."/>
        </authorList>
    </citation>
    <scope>NUCLEOTIDE SEQUENCE [LARGE SCALE GENOMIC DNA]</scope>
    <source>
        <strain evidence="1 2">ATCC 14584</strain>
    </source>
</reference>
<organism evidence="1 2">
    <name type="scientific">Streptomyces venezuelae</name>
    <dbReference type="NCBI Taxonomy" id="54571"/>
    <lineage>
        <taxon>Bacteria</taxon>
        <taxon>Bacillati</taxon>
        <taxon>Actinomycetota</taxon>
        <taxon>Actinomycetes</taxon>
        <taxon>Kitasatosporales</taxon>
        <taxon>Streptomycetaceae</taxon>
        <taxon>Streptomyces</taxon>
    </lineage>
</organism>
<evidence type="ECO:0000313" key="2">
    <source>
        <dbReference type="Proteomes" id="UP000322927"/>
    </source>
</evidence>
<proteinExistence type="predicted"/>
<accession>A0A5P2C6Y2</accession>
<dbReference type="Proteomes" id="UP000322927">
    <property type="component" value="Chromosome"/>
</dbReference>
<sequence length="84" mass="8528">MPNSEVALTVTAWAAPLARPEKTARVSSTVCRATSVAPLWTTTVYFRASVAEPGSCGAFQVARSPPSAGTALTSCGAPGAAEEM</sequence>
<gene>
    <name evidence="1" type="ORF">DEJ48_38530</name>
</gene>
<dbReference type="EMBL" id="CP029192">
    <property type="protein sequence ID" value="QES38535.1"/>
    <property type="molecule type" value="Genomic_DNA"/>
</dbReference>
<dbReference type="AlphaFoldDB" id="A0A5P2C6Y2"/>